<evidence type="ECO:0000313" key="1">
    <source>
        <dbReference type="EMBL" id="TYC48002.1"/>
    </source>
</evidence>
<dbReference type="PANTHER" id="PTHR30121">
    <property type="entry name" value="UNCHARACTERIZED PROTEIN YJGR-RELATED"/>
    <property type="match status" value="1"/>
</dbReference>
<keyword evidence="2" id="KW-1185">Reference proteome</keyword>
<dbReference type="OrthoDB" id="9804380at2"/>
<proteinExistence type="predicted"/>
<dbReference type="PANTHER" id="PTHR30121:SF6">
    <property type="entry name" value="SLR6007 PROTEIN"/>
    <property type="match status" value="1"/>
</dbReference>
<dbReference type="Gene3D" id="1.10.8.730">
    <property type="match status" value="1"/>
</dbReference>
<organism evidence="1 2">
    <name type="scientific">Weissella muntiaci</name>
    <dbReference type="NCBI Taxonomy" id="2508881"/>
    <lineage>
        <taxon>Bacteria</taxon>
        <taxon>Bacillati</taxon>
        <taxon>Bacillota</taxon>
        <taxon>Bacilli</taxon>
        <taxon>Lactobacillales</taxon>
        <taxon>Lactobacillaceae</taxon>
        <taxon>Weissella</taxon>
    </lineage>
</organism>
<comment type="caution">
    <text evidence="1">The sequence shown here is derived from an EMBL/GenBank/DDBJ whole genome shotgun (WGS) entry which is preliminary data.</text>
</comment>
<reference evidence="1 2" key="1">
    <citation type="submission" date="2019-01" db="EMBL/GenBank/DDBJ databases">
        <title>Weissella sp. nov., a novel lactic acid bacterium isolated from animal feces.</title>
        <authorList>
            <person name="Wang L.-T."/>
        </authorList>
    </citation>
    <scope>NUCLEOTIDE SEQUENCE [LARGE SCALE GENOMIC DNA]</scope>
    <source>
        <strain evidence="1 2">8H-2</strain>
    </source>
</reference>
<dbReference type="SUPFAM" id="SSF52540">
    <property type="entry name" value="P-loop containing nucleoside triphosphate hydrolases"/>
    <property type="match status" value="1"/>
</dbReference>
<gene>
    <name evidence="1" type="ORF">ESZ50_10250</name>
</gene>
<accession>A0A6C2C2J0</accession>
<protein>
    <submittedName>
        <fullName evidence="1">TraC-F-type conjugal transfer protein</fullName>
    </submittedName>
</protein>
<evidence type="ECO:0000313" key="2">
    <source>
        <dbReference type="Proteomes" id="UP000371977"/>
    </source>
</evidence>
<name>A0A6C2C2J0_9LACO</name>
<sequence>MSLFKKKKSKKLTVSQIRKQERLRKTAPTTQNTIKYTSQFQNGLMHIVENEYSKMWKLGKIDYEVVSREDQENVAVSYANALNVLDKDSRYQLITVNKRLGTSVLDGILIEPQGDGFDDYRNEMNEIVLSRYSQDQKNFEATNYMVLTKEARDSKQANRLLNNLHSKFDKEFNDTDLGLGFQELDGMDRLKIMNSILRPGYEFTVDYKDMAISGLNSKSFIAPNRLEFKDSYFKINGKFGAVLYIREYPKNLEDRLIQKLTDSGHELVISIHARPYNMVEARKEIRKKQTLNNAEKVRQQKENFKNGISDDMIAGSVSEIGEATDGLNNEFRENGQNLFSGIFTVMLVEDTKDKLTDTIENIKDIGHEESVDFEETYQFQEEALNTILPIGKPYLDIERNYMRDMTTSNVAIEIPFTNVDLQSPTGQYYGQNQMSHNLITVDRKRDLITPSGLYLGSSGSGKSMNVKWGMTTTLLNPANANDKTIIVDPESEYLEIGKEFGAEILDISSGTNNHLNLLDLPDKNLLQKEDQNVDVVKEKANLLAGLFASILNDFTDEEASIVDRVTRLTYERFADVNRTPTLVDWYAILSDQPEDEAKGLYIKVEPYTVGSQNIFAYETNINMNGKFLIFNIKQLDERLKPFAMKVILDQIWKQVVANQNKITTWLYFDELQLNFDTAENADWFWKLWSRVRKYGAVPTGITQNISTLLEQPAGRKMISNSEFLVLLRQKAVDLQDLTKVIKISQPMLKYVGEKVQRGTGLISAGGTVVPFENPIPEDTKLFELMNTDSI</sequence>
<dbReference type="RefSeq" id="WP_148623675.1">
    <property type="nucleotide sequence ID" value="NZ_SDGZ01000025.1"/>
</dbReference>
<dbReference type="NCBIfam" id="NF045971">
    <property type="entry name" value="conju_CD1110"/>
    <property type="match status" value="1"/>
</dbReference>
<dbReference type="Proteomes" id="UP000371977">
    <property type="component" value="Unassembled WGS sequence"/>
</dbReference>
<dbReference type="InterPro" id="IPR027417">
    <property type="entry name" value="P-loop_NTPase"/>
</dbReference>
<dbReference type="AlphaFoldDB" id="A0A6C2C2J0"/>
<dbReference type="EMBL" id="SDGZ01000025">
    <property type="protein sequence ID" value="TYC48002.1"/>
    <property type="molecule type" value="Genomic_DNA"/>
</dbReference>
<dbReference type="InterPro" id="IPR051162">
    <property type="entry name" value="T4SS_component"/>
</dbReference>
<dbReference type="Gene3D" id="3.40.50.300">
    <property type="entry name" value="P-loop containing nucleotide triphosphate hydrolases"/>
    <property type="match status" value="1"/>
</dbReference>